<keyword evidence="2" id="KW-1185">Reference proteome</keyword>
<dbReference type="Proteomes" id="UP001163321">
    <property type="component" value="Chromosome 5"/>
</dbReference>
<proteinExistence type="predicted"/>
<evidence type="ECO:0000313" key="1">
    <source>
        <dbReference type="EMBL" id="KAI9911194.1"/>
    </source>
</evidence>
<comment type="caution">
    <text evidence="1">The sequence shown here is derived from an EMBL/GenBank/DDBJ whole genome shotgun (WGS) entry which is preliminary data.</text>
</comment>
<protein>
    <submittedName>
        <fullName evidence="1">Uncharacterized protein</fullName>
    </submittedName>
</protein>
<dbReference type="EMBL" id="CM047584">
    <property type="protein sequence ID" value="KAI9911194.1"/>
    <property type="molecule type" value="Genomic_DNA"/>
</dbReference>
<gene>
    <name evidence="1" type="ORF">PsorP6_009478</name>
</gene>
<name>A0ACC0VZB3_9STRA</name>
<sequence>MASSKLHEKLLRQWDTAARAGLMHTNVNNTRRRCLPGTLGLIVQYNPSHRKKKRPVDPQLLKATTSEPSTTTGFNFTLVKYDSEKKVFFFFRTMVPIDYLLYPGEPKF</sequence>
<organism evidence="1 2">
    <name type="scientific">Peronosclerospora sorghi</name>
    <dbReference type="NCBI Taxonomy" id="230839"/>
    <lineage>
        <taxon>Eukaryota</taxon>
        <taxon>Sar</taxon>
        <taxon>Stramenopiles</taxon>
        <taxon>Oomycota</taxon>
        <taxon>Peronosporomycetes</taxon>
        <taxon>Peronosporales</taxon>
        <taxon>Peronosporaceae</taxon>
        <taxon>Peronosclerospora</taxon>
    </lineage>
</organism>
<accession>A0ACC0VZB3</accession>
<reference evidence="1 2" key="1">
    <citation type="journal article" date="2022" name="bioRxiv">
        <title>The genome of the oomycete Peronosclerospora sorghi, a cosmopolitan pathogen of maize and sorghum, is inflated with dispersed pseudogenes.</title>
        <authorList>
            <person name="Fletcher K."/>
            <person name="Martin F."/>
            <person name="Isakeit T."/>
            <person name="Cavanaugh K."/>
            <person name="Magill C."/>
            <person name="Michelmore R."/>
        </authorList>
    </citation>
    <scope>NUCLEOTIDE SEQUENCE [LARGE SCALE GENOMIC DNA]</scope>
    <source>
        <strain evidence="1">P6</strain>
    </source>
</reference>
<evidence type="ECO:0000313" key="2">
    <source>
        <dbReference type="Proteomes" id="UP001163321"/>
    </source>
</evidence>